<dbReference type="Gene3D" id="3.30.1180.10">
    <property type="match status" value="1"/>
</dbReference>
<dbReference type="PANTHER" id="PTHR33434">
    <property type="entry name" value="DEGV DOMAIN-CONTAINING PROTEIN DR_1986-RELATED"/>
    <property type="match status" value="1"/>
</dbReference>
<dbReference type="InterPro" id="IPR050270">
    <property type="entry name" value="DegV_domain_contain"/>
</dbReference>
<dbReference type="GO" id="GO:0008289">
    <property type="term" value="F:lipid binding"/>
    <property type="evidence" value="ECO:0007669"/>
    <property type="project" value="UniProtKB-KW"/>
</dbReference>
<name>A0A1M6N7E4_9CLOT</name>
<dbReference type="PANTHER" id="PTHR33434:SF3">
    <property type="entry name" value="DEGV DOMAIN-CONTAINING PROTEIN YITS"/>
    <property type="match status" value="1"/>
</dbReference>
<dbReference type="OrthoDB" id="9780660at2"/>
<keyword evidence="2" id="KW-0446">Lipid-binding</keyword>
<sequence>MSICQIITDSTADLKDSLLECNHLHVMSIPLTLKEHEISYVDNKDFHIHDFYNDLREGIAYNTSQISPNTYNEVFERYLSEGQDILYIAFSSALSSTYNSACISASELKEKYPNRKLYICDSLCASAGQGLLVQTAVEKQLEGMSIDELYQWVEHAKNQICHWFSVKDLMYLKRSGRLSSTQAFLGTAFKINPILHVDPTGHLVPVTKVRGRKNSIHKIVETFEKGWDGDKSNYVFIAHGDCEEDAVYLQSLLLEKYPDVKFHITTIGPVIGTHAGPDVILLCYFGNNR</sequence>
<dbReference type="STRING" id="1121331.SAMN02745248_01303"/>
<dbReference type="Pfam" id="PF02645">
    <property type="entry name" value="DegV"/>
    <property type="match status" value="1"/>
</dbReference>
<dbReference type="EMBL" id="FRAD01000009">
    <property type="protein sequence ID" value="SHJ91601.1"/>
    <property type="molecule type" value="Genomic_DNA"/>
</dbReference>
<dbReference type="RefSeq" id="WP_072903312.1">
    <property type="nucleotide sequence ID" value="NZ_FRAD01000009.1"/>
</dbReference>
<protein>
    <submittedName>
        <fullName evidence="3">EDD domain protein, DegV family</fullName>
    </submittedName>
</protein>
<dbReference type="Proteomes" id="UP000183952">
    <property type="component" value="Unassembled WGS sequence"/>
</dbReference>
<evidence type="ECO:0000313" key="4">
    <source>
        <dbReference type="Proteomes" id="UP000183952"/>
    </source>
</evidence>
<dbReference type="PROSITE" id="PS51482">
    <property type="entry name" value="DEGV"/>
    <property type="match status" value="1"/>
</dbReference>
<organism evidence="3 4">
    <name type="scientific">Hathewaya proteolytica DSM 3090</name>
    <dbReference type="NCBI Taxonomy" id="1121331"/>
    <lineage>
        <taxon>Bacteria</taxon>
        <taxon>Bacillati</taxon>
        <taxon>Bacillota</taxon>
        <taxon>Clostridia</taxon>
        <taxon>Eubacteriales</taxon>
        <taxon>Clostridiaceae</taxon>
        <taxon>Hathewaya</taxon>
    </lineage>
</organism>
<proteinExistence type="predicted"/>
<evidence type="ECO:0000313" key="3">
    <source>
        <dbReference type="EMBL" id="SHJ91601.1"/>
    </source>
</evidence>
<dbReference type="Gene3D" id="3.40.50.10440">
    <property type="entry name" value="Dihydroxyacetone kinase, domain 1"/>
    <property type="match status" value="1"/>
</dbReference>
<dbReference type="InterPro" id="IPR003797">
    <property type="entry name" value="DegV"/>
</dbReference>
<evidence type="ECO:0000256" key="2">
    <source>
        <dbReference type="ARBA" id="ARBA00023121"/>
    </source>
</evidence>
<accession>A0A1M6N7E4</accession>
<dbReference type="SUPFAM" id="SSF82549">
    <property type="entry name" value="DAK1/DegV-like"/>
    <property type="match status" value="1"/>
</dbReference>
<dbReference type="NCBIfam" id="TIGR00762">
    <property type="entry name" value="DegV"/>
    <property type="match status" value="1"/>
</dbReference>
<dbReference type="AlphaFoldDB" id="A0A1M6N7E4"/>
<keyword evidence="4" id="KW-1185">Reference proteome</keyword>
<dbReference type="InterPro" id="IPR043168">
    <property type="entry name" value="DegV_C"/>
</dbReference>
<gene>
    <name evidence="3" type="ORF">SAMN02745248_01303</name>
</gene>
<evidence type="ECO:0000256" key="1">
    <source>
        <dbReference type="ARBA" id="ARBA00003238"/>
    </source>
</evidence>
<dbReference type="Gene3D" id="2.20.28.50">
    <property type="entry name" value="degv family protein"/>
    <property type="match status" value="1"/>
</dbReference>
<comment type="function">
    <text evidence="1">May bind long-chain fatty acids, such as palmitate, and may play a role in lipid transport or fatty acid metabolism.</text>
</comment>
<reference evidence="3 4" key="1">
    <citation type="submission" date="2016-11" db="EMBL/GenBank/DDBJ databases">
        <authorList>
            <person name="Jaros S."/>
            <person name="Januszkiewicz K."/>
            <person name="Wedrychowicz H."/>
        </authorList>
    </citation>
    <scope>NUCLEOTIDE SEQUENCE [LARGE SCALE GENOMIC DNA]</scope>
    <source>
        <strain evidence="3 4">DSM 3090</strain>
    </source>
</reference>